<sequence length="246" mass="26339">MGYKGSRVERRKACNTRRCLGSAPIIDTVVFTPHILPAAVATILLSVAGLMDAIWREIEPAYWYLAVKTSILAFAASLYLEGGLASTPSKALVHVSLTLILVAVSLALFKLCLLGGSDVAAFILVAVSSPYSPGLPIPPLAVALIASAPLAAMYIAVSHVRLRRRGGLLTPEDLAFDPRFKWWIPRVEGEVVERFFHGCRLDADPPALAALTGLRVRAEPGIPLVAFMALGYLAYVAAELLAIQPI</sequence>
<gene>
    <name evidence="2" type="ordered locus">APE_0121</name>
</gene>
<feature type="transmembrane region" description="Helical" evidence="1">
    <location>
        <begin position="61"/>
        <end position="80"/>
    </location>
</feature>
<dbReference type="Proteomes" id="UP000002518">
    <property type="component" value="Chromosome"/>
</dbReference>
<proteinExistence type="predicted"/>
<evidence type="ECO:0000313" key="2">
    <source>
        <dbReference type="EMBL" id="BAA79032.1"/>
    </source>
</evidence>
<name>Q9YFX9_AERPE</name>
<evidence type="ECO:0000313" key="3">
    <source>
        <dbReference type="Proteomes" id="UP000002518"/>
    </source>
</evidence>
<feature type="transmembrane region" description="Helical" evidence="1">
    <location>
        <begin position="224"/>
        <end position="243"/>
    </location>
</feature>
<dbReference type="eggNOG" id="arCOG02298">
    <property type="taxonomic scope" value="Archaea"/>
</dbReference>
<feature type="transmembrane region" description="Helical" evidence="1">
    <location>
        <begin position="92"/>
        <end position="125"/>
    </location>
</feature>
<dbReference type="AlphaFoldDB" id="Q9YFX9"/>
<dbReference type="PIR" id="F72766">
    <property type="entry name" value="F72766"/>
</dbReference>
<organism evidence="2 3">
    <name type="scientific">Aeropyrum pernix (strain ATCC 700893 / DSM 11879 / JCM 9820 / NBRC 100138 / K1)</name>
    <dbReference type="NCBI Taxonomy" id="272557"/>
    <lineage>
        <taxon>Archaea</taxon>
        <taxon>Thermoproteota</taxon>
        <taxon>Thermoprotei</taxon>
        <taxon>Desulfurococcales</taxon>
        <taxon>Desulfurococcaceae</taxon>
        <taxon>Aeropyrum</taxon>
    </lineage>
</organism>
<keyword evidence="3" id="KW-1185">Reference proteome</keyword>
<feature type="transmembrane region" description="Helical" evidence="1">
    <location>
        <begin position="137"/>
        <end position="157"/>
    </location>
</feature>
<keyword evidence="1" id="KW-0812">Transmembrane</keyword>
<protein>
    <recommendedName>
        <fullName evidence="4">Prepilin type IV endopeptidase peptidase domain-containing protein</fullName>
    </recommendedName>
</protein>
<dbReference type="KEGG" id="ape:APE_0121"/>
<evidence type="ECO:0008006" key="4">
    <source>
        <dbReference type="Google" id="ProtNLM"/>
    </source>
</evidence>
<dbReference type="EnsemblBacteria" id="BAA79032">
    <property type="protein sequence ID" value="BAA79032"/>
    <property type="gene ID" value="APE_0121"/>
</dbReference>
<evidence type="ECO:0000256" key="1">
    <source>
        <dbReference type="SAM" id="Phobius"/>
    </source>
</evidence>
<dbReference type="STRING" id="272557.APE_0121"/>
<dbReference type="EMBL" id="BA000002">
    <property type="protein sequence ID" value="BAA79032.1"/>
    <property type="molecule type" value="Genomic_DNA"/>
</dbReference>
<keyword evidence="1" id="KW-1133">Transmembrane helix</keyword>
<accession>Q9YFX9</accession>
<dbReference type="Gene3D" id="1.20.120.1220">
    <property type="match status" value="1"/>
</dbReference>
<keyword evidence="1" id="KW-0472">Membrane</keyword>
<reference evidence="2 3" key="1">
    <citation type="journal article" date="1999" name="DNA Res.">
        <title>Complete genome sequence of an aerobic hyper-thermophilic crenarchaeon, Aeropyrum pernix K1.</title>
        <authorList>
            <person name="Kawarabayasi Y."/>
            <person name="Hino Y."/>
            <person name="Horikawa H."/>
            <person name="Yamazaki S."/>
            <person name="Haikawa Y."/>
            <person name="Jin-no K."/>
            <person name="Takahashi M."/>
            <person name="Sekine M."/>
            <person name="Baba S."/>
            <person name="Ankai A."/>
            <person name="Kosugi H."/>
            <person name="Hosoyama A."/>
            <person name="Fukui S."/>
            <person name="Nagai Y."/>
            <person name="Nishijima K."/>
            <person name="Nakazawa H."/>
            <person name="Takamiya M."/>
            <person name="Masuda S."/>
            <person name="Funahashi T."/>
            <person name="Tanaka T."/>
            <person name="Kudoh Y."/>
            <person name="Yamazaki J."/>
            <person name="Kushida N."/>
            <person name="Oguchi A."/>
            <person name="Aoki K."/>
            <person name="Kubota K."/>
            <person name="Nakamura Y."/>
            <person name="Nomura N."/>
            <person name="Sako Y."/>
            <person name="Kikuchi H."/>
        </authorList>
    </citation>
    <scope>NUCLEOTIDE SEQUENCE [LARGE SCALE GENOMIC DNA]</scope>
    <source>
        <strain evidence="3">ATCC 700893 / DSM 11879 / JCM 9820 / NBRC 100138 / K1</strain>
    </source>
</reference>